<evidence type="ECO:0008006" key="4">
    <source>
        <dbReference type="Google" id="ProtNLM"/>
    </source>
</evidence>
<dbReference type="EMBL" id="VDEP01000515">
    <property type="protein sequence ID" value="KAA1064155.1"/>
    <property type="molecule type" value="Genomic_DNA"/>
</dbReference>
<evidence type="ECO:0000313" key="2">
    <source>
        <dbReference type="EMBL" id="KAA1064155.1"/>
    </source>
</evidence>
<feature type="chain" id="PRO_5023023050" description="Secreted protein" evidence="1">
    <location>
        <begin position="20"/>
        <end position="55"/>
    </location>
</feature>
<accession>A0A5B0LIQ0</accession>
<sequence>MVALSDRVFFCVFFYATGAAQLVLSSIDAPADAAKSLTFILSSVRATIGFKSRRI</sequence>
<evidence type="ECO:0000313" key="3">
    <source>
        <dbReference type="Proteomes" id="UP000325313"/>
    </source>
</evidence>
<feature type="signal peptide" evidence="1">
    <location>
        <begin position="1"/>
        <end position="19"/>
    </location>
</feature>
<gene>
    <name evidence="2" type="ORF">PGTUg99_013573</name>
</gene>
<proteinExistence type="predicted"/>
<protein>
    <recommendedName>
        <fullName evidence="4">Secreted protein</fullName>
    </recommendedName>
</protein>
<dbReference type="AlphaFoldDB" id="A0A5B0LIQ0"/>
<comment type="caution">
    <text evidence="2">The sequence shown here is derived from an EMBL/GenBank/DDBJ whole genome shotgun (WGS) entry which is preliminary data.</text>
</comment>
<organism evidence="2 3">
    <name type="scientific">Puccinia graminis f. sp. tritici</name>
    <dbReference type="NCBI Taxonomy" id="56615"/>
    <lineage>
        <taxon>Eukaryota</taxon>
        <taxon>Fungi</taxon>
        <taxon>Dikarya</taxon>
        <taxon>Basidiomycota</taxon>
        <taxon>Pucciniomycotina</taxon>
        <taxon>Pucciniomycetes</taxon>
        <taxon>Pucciniales</taxon>
        <taxon>Pucciniaceae</taxon>
        <taxon>Puccinia</taxon>
    </lineage>
</organism>
<name>A0A5B0LIQ0_PUCGR</name>
<reference evidence="2 3" key="1">
    <citation type="submission" date="2019-05" db="EMBL/GenBank/DDBJ databases">
        <title>Emergence of the Ug99 lineage of the wheat stem rust pathogen through somatic hybridization.</title>
        <authorList>
            <person name="Li F."/>
            <person name="Upadhyaya N.M."/>
            <person name="Sperschneider J."/>
            <person name="Matny O."/>
            <person name="Nguyen-Phuc H."/>
            <person name="Mago R."/>
            <person name="Raley C."/>
            <person name="Miller M.E."/>
            <person name="Silverstein K.A.T."/>
            <person name="Henningsen E."/>
            <person name="Hirsch C.D."/>
            <person name="Visser B."/>
            <person name="Pretorius Z.A."/>
            <person name="Steffenson B.J."/>
            <person name="Schwessinger B."/>
            <person name="Dodds P.N."/>
            <person name="Figueroa M."/>
        </authorList>
    </citation>
    <scope>NUCLEOTIDE SEQUENCE [LARGE SCALE GENOMIC DNA]</scope>
    <source>
        <strain evidence="2 3">Ug99</strain>
    </source>
</reference>
<dbReference type="Proteomes" id="UP000325313">
    <property type="component" value="Unassembled WGS sequence"/>
</dbReference>
<keyword evidence="1" id="KW-0732">Signal</keyword>
<evidence type="ECO:0000256" key="1">
    <source>
        <dbReference type="SAM" id="SignalP"/>
    </source>
</evidence>